<protein>
    <submittedName>
        <fullName evidence="2">Uncharacterized protein</fullName>
    </submittedName>
</protein>
<organism evidence="2 3">
    <name type="scientific">Paenibacillus taihuensis</name>
    <dbReference type="NCBI Taxonomy" id="1156355"/>
    <lineage>
        <taxon>Bacteria</taxon>
        <taxon>Bacillati</taxon>
        <taxon>Bacillota</taxon>
        <taxon>Bacilli</taxon>
        <taxon>Bacillales</taxon>
        <taxon>Paenibacillaceae</taxon>
        <taxon>Paenibacillus</taxon>
    </lineage>
</organism>
<keyword evidence="3" id="KW-1185">Reference proteome</keyword>
<gene>
    <name evidence="2" type="ORF">A8990_12415</name>
</gene>
<feature type="region of interest" description="Disordered" evidence="1">
    <location>
        <begin position="112"/>
        <end position="159"/>
    </location>
</feature>
<dbReference type="EMBL" id="QTTN01000024">
    <property type="protein sequence ID" value="REE78740.1"/>
    <property type="molecule type" value="Genomic_DNA"/>
</dbReference>
<evidence type="ECO:0000313" key="3">
    <source>
        <dbReference type="Proteomes" id="UP000256304"/>
    </source>
</evidence>
<evidence type="ECO:0000256" key="1">
    <source>
        <dbReference type="SAM" id="MobiDB-lite"/>
    </source>
</evidence>
<evidence type="ECO:0000313" key="2">
    <source>
        <dbReference type="EMBL" id="REE78740.1"/>
    </source>
</evidence>
<sequence>MCSQLQIHNISSLRARIGSLIMRTSPSFQSPRAERSHYSLSAAQPFRLHVESANLNLSASEHHRSPPHLELRDSNMLSQQLIRVICTPRVPIWISHLLNPLTSPPELTVREAKASLTQSNTPFRSPRAEKPSLTTPPSEHSRLRSERSPALRPASETAAGRLRRMPRIFKLRISVEAINTPLTRSINTLTINDDK</sequence>
<accession>A0A3D9RPC0</accession>
<proteinExistence type="predicted"/>
<dbReference type="Proteomes" id="UP000256304">
    <property type="component" value="Unassembled WGS sequence"/>
</dbReference>
<reference evidence="2 3" key="1">
    <citation type="submission" date="2018-08" db="EMBL/GenBank/DDBJ databases">
        <title>Genomic Encyclopedia of Type Strains, Phase III (KMG-III): the genomes of soil and plant-associated and newly described type strains.</title>
        <authorList>
            <person name="Whitman W."/>
        </authorList>
    </citation>
    <scope>NUCLEOTIDE SEQUENCE [LARGE SCALE GENOMIC DNA]</scope>
    <source>
        <strain evidence="2 3">CGMCC 1.10966</strain>
    </source>
</reference>
<dbReference type="AlphaFoldDB" id="A0A3D9RPC0"/>
<name>A0A3D9RPC0_9BACL</name>
<feature type="compositionally biased region" description="Basic and acidic residues" evidence="1">
    <location>
        <begin position="139"/>
        <end position="149"/>
    </location>
</feature>
<comment type="caution">
    <text evidence="2">The sequence shown here is derived from an EMBL/GenBank/DDBJ whole genome shotgun (WGS) entry which is preliminary data.</text>
</comment>